<feature type="region of interest" description="Disordered" evidence="1">
    <location>
        <begin position="1"/>
        <end position="37"/>
    </location>
</feature>
<organism evidence="2 3">
    <name type="scientific">Araneus ventricosus</name>
    <name type="common">Orbweaver spider</name>
    <name type="synonym">Epeira ventricosa</name>
    <dbReference type="NCBI Taxonomy" id="182803"/>
    <lineage>
        <taxon>Eukaryota</taxon>
        <taxon>Metazoa</taxon>
        <taxon>Ecdysozoa</taxon>
        <taxon>Arthropoda</taxon>
        <taxon>Chelicerata</taxon>
        <taxon>Arachnida</taxon>
        <taxon>Araneae</taxon>
        <taxon>Araneomorphae</taxon>
        <taxon>Entelegynae</taxon>
        <taxon>Araneoidea</taxon>
        <taxon>Araneidae</taxon>
        <taxon>Araneus</taxon>
    </lineage>
</organism>
<accession>A0A4Y2SK97</accession>
<keyword evidence="3" id="KW-1185">Reference proteome</keyword>
<comment type="caution">
    <text evidence="2">The sequence shown here is derived from an EMBL/GenBank/DDBJ whole genome shotgun (WGS) entry which is preliminary data.</text>
</comment>
<evidence type="ECO:0000313" key="2">
    <source>
        <dbReference type="EMBL" id="GBN87710.1"/>
    </source>
</evidence>
<protein>
    <submittedName>
        <fullName evidence="2">Uncharacterized protein</fullName>
    </submittedName>
</protein>
<name>A0A4Y2SK97_ARAVE</name>
<gene>
    <name evidence="2" type="ORF">AVEN_155532_1</name>
</gene>
<dbReference type="Proteomes" id="UP000499080">
    <property type="component" value="Unassembled WGS sequence"/>
</dbReference>
<evidence type="ECO:0000256" key="1">
    <source>
        <dbReference type="SAM" id="MobiDB-lite"/>
    </source>
</evidence>
<dbReference type="EMBL" id="BGPR01021932">
    <property type="protein sequence ID" value="GBN87710.1"/>
    <property type="molecule type" value="Genomic_DNA"/>
</dbReference>
<feature type="compositionally biased region" description="Basic residues" evidence="1">
    <location>
        <begin position="20"/>
        <end position="37"/>
    </location>
</feature>
<evidence type="ECO:0000313" key="3">
    <source>
        <dbReference type="Proteomes" id="UP000499080"/>
    </source>
</evidence>
<dbReference type="AlphaFoldDB" id="A0A4Y2SK97"/>
<sequence length="91" mass="10651">MPRLRRILSDSRYRRSSQCLRKKVRHSQRPGRRQRRRASLGIEMHCAQDTGAENQSFLNRFCSSRQQHGGAARRVAEILESAREAWNETLS</sequence>
<proteinExistence type="predicted"/>
<reference evidence="2 3" key="1">
    <citation type="journal article" date="2019" name="Sci. Rep.">
        <title>Orb-weaving spider Araneus ventricosus genome elucidates the spidroin gene catalogue.</title>
        <authorList>
            <person name="Kono N."/>
            <person name="Nakamura H."/>
            <person name="Ohtoshi R."/>
            <person name="Moran D.A.P."/>
            <person name="Shinohara A."/>
            <person name="Yoshida Y."/>
            <person name="Fujiwara M."/>
            <person name="Mori M."/>
            <person name="Tomita M."/>
            <person name="Arakawa K."/>
        </authorList>
    </citation>
    <scope>NUCLEOTIDE SEQUENCE [LARGE SCALE GENOMIC DNA]</scope>
</reference>